<feature type="compositionally biased region" description="Polar residues" evidence="2">
    <location>
        <begin position="387"/>
        <end position="406"/>
    </location>
</feature>
<dbReference type="SMART" id="SM00906">
    <property type="entry name" value="Fungal_trans"/>
    <property type="match status" value="1"/>
</dbReference>
<accession>A0A0D2EE98</accession>
<feature type="domain" description="Xylanolytic transcriptional activator regulatory" evidence="3">
    <location>
        <begin position="67"/>
        <end position="146"/>
    </location>
</feature>
<dbReference type="InterPro" id="IPR007219">
    <property type="entry name" value="XnlR_reg_dom"/>
</dbReference>
<keyword evidence="5" id="KW-1185">Reference proteome</keyword>
<evidence type="ECO:0000256" key="2">
    <source>
        <dbReference type="SAM" id="MobiDB-lite"/>
    </source>
</evidence>
<organism evidence="4 5">
    <name type="scientific">Exophiala xenobiotica</name>
    <dbReference type="NCBI Taxonomy" id="348802"/>
    <lineage>
        <taxon>Eukaryota</taxon>
        <taxon>Fungi</taxon>
        <taxon>Dikarya</taxon>
        <taxon>Ascomycota</taxon>
        <taxon>Pezizomycotina</taxon>
        <taxon>Eurotiomycetes</taxon>
        <taxon>Chaetothyriomycetidae</taxon>
        <taxon>Chaetothyriales</taxon>
        <taxon>Herpotrichiellaceae</taxon>
        <taxon>Exophiala</taxon>
    </lineage>
</organism>
<dbReference type="Proteomes" id="UP000054342">
    <property type="component" value="Unassembled WGS sequence"/>
</dbReference>
<dbReference type="InterPro" id="IPR052780">
    <property type="entry name" value="AAA_Catabolism_Regulators"/>
</dbReference>
<sequence length="501" mass="56319">MIEGLLLLSGMGAPTRKFFATNEIVDVTYRISTKYGPHDGSGFRRSNVLDDGRHGELDTQWLGYLTSADISTEAVRLGYLLGLEQLVMQPDDIEERFVDDRGRGKIVWSYCFLLDRQISIRVGKPFWHRSPGMTIQHLHFDPADDFPQMREIEGLQDDYAAYLQCLMHITQILSNAHDLLYPSKSHSLAIAKAEHYYKHIDEFTEALSAVRNRWQKKPWRTYPINECVWISFLPSQHHLRLYIYSFSLQAHMQRAESCNDGRRPLVYFPTGLMGSVDARFIIEAMNAAADVLRLAIGRFQPSGSLAYLPLRFFLFFSHAGVFLLKAAVIVPLPPSQKRAILHLIRALISCMSMASSDPRHPAVRNSSALDGLLRRIYRDHDIQTPAVTYSPSTGVNRSGPSANSTDPAVASRSRPSDTDLPTFLGSHESPFVAERPLQQLAADIDAVFGVEQGHPDITVPLAAENTSNDLPTIAPASDIFASLFNYDDRDFWDGFTPMAFD</sequence>
<feature type="region of interest" description="Disordered" evidence="2">
    <location>
        <begin position="387"/>
        <end position="425"/>
    </location>
</feature>
<dbReference type="HOGENOM" id="CLU_042169_0_0_1"/>
<dbReference type="OrthoDB" id="2262349at2759"/>
<gene>
    <name evidence="4" type="ORF">PV05_09284</name>
</gene>
<dbReference type="GO" id="GO:0003677">
    <property type="term" value="F:DNA binding"/>
    <property type="evidence" value="ECO:0007669"/>
    <property type="project" value="InterPro"/>
</dbReference>
<evidence type="ECO:0000313" key="4">
    <source>
        <dbReference type="EMBL" id="KIW53738.1"/>
    </source>
</evidence>
<keyword evidence="1" id="KW-0539">Nucleus</keyword>
<dbReference type="CDD" id="cd12148">
    <property type="entry name" value="fungal_TF_MHR"/>
    <property type="match status" value="1"/>
</dbReference>
<dbReference type="PANTHER" id="PTHR31644">
    <property type="entry name" value="TRANSCRIPTIONAL ACTIVATOR ARO80-RELATED"/>
    <property type="match status" value="1"/>
</dbReference>
<evidence type="ECO:0000313" key="5">
    <source>
        <dbReference type="Proteomes" id="UP000054342"/>
    </source>
</evidence>
<dbReference type="GO" id="GO:0005634">
    <property type="term" value="C:nucleus"/>
    <property type="evidence" value="ECO:0007669"/>
    <property type="project" value="TreeGrafter"/>
</dbReference>
<dbReference type="GO" id="GO:0008270">
    <property type="term" value="F:zinc ion binding"/>
    <property type="evidence" value="ECO:0007669"/>
    <property type="project" value="InterPro"/>
</dbReference>
<dbReference type="STRING" id="348802.A0A0D2EE98"/>
<protein>
    <recommendedName>
        <fullName evidence="3">Xylanolytic transcriptional activator regulatory domain-containing protein</fullName>
    </recommendedName>
</protein>
<proteinExistence type="predicted"/>
<dbReference type="GO" id="GO:0006351">
    <property type="term" value="P:DNA-templated transcription"/>
    <property type="evidence" value="ECO:0007669"/>
    <property type="project" value="InterPro"/>
</dbReference>
<evidence type="ECO:0000259" key="3">
    <source>
        <dbReference type="SMART" id="SM00906"/>
    </source>
</evidence>
<dbReference type="AlphaFoldDB" id="A0A0D2EE98"/>
<dbReference type="GeneID" id="25331192"/>
<reference evidence="4 5" key="1">
    <citation type="submission" date="2015-01" db="EMBL/GenBank/DDBJ databases">
        <title>The Genome Sequence of Exophiala xenobiotica CBS118157.</title>
        <authorList>
            <consortium name="The Broad Institute Genomics Platform"/>
            <person name="Cuomo C."/>
            <person name="de Hoog S."/>
            <person name="Gorbushina A."/>
            <person name="Stielow B."/>
            <person name="Teixiera M."/>
            <person name="Abouelleil A."/>
            <person name="Chapman S.B."/>
            <person name="Priest M."/>
            <person name="Young S.K."/>
            <person name="Wortman J."/>
            <person name="Nusbaum C."/>
            <person name="Birren B."/>
        </authorList>
    </citation>
    <scope>NUCLEOTIDE SEQUENCE [LARGE SCALE GENOMIC DNA]</scope>
    <source>
        <strain evidence="4 5">CBS 118157</strain>
    </source>
</reference>
<dbReference type="RefSeq" id="XP_013314322.1">
    <property type="nucleotide sequence ID" value="XM_013458868.1"/>
</dbReference>
<evidence type="ECO:0000256" key="1">
    <source>
        <dbReference type="ARBA" id="ARBA00023242"/>
    </source>
</evidence>
<dbReference type="EMBL" id="KN847321">
    <property type="protein sequence ID" value="KIW53738.1"/>
    <property type="molecule type" value="Genomic_DNA"/>
</dbReference>
<dbReference type="GO" id="GO:0000981">
    <property type="term" value="F:DNA-binding transcription factor activity, RNA polymerase II-specific"/>
    <property type="evidence" value="ECO:0007669"/>
    <property type="project" value="TreeGrafter"/>
</dbReference>
<name>A0A0D2EE98_9EURO</name>
<dbReference type="PANTHER" id="PTHR31644:SF1">
    <property type="entry name" value="ZN(II)2CYS6 TRANSCRIPTION FACTOR (EUROFUNG)"/>
    <property type="match status" value="1"/>
</dbReference>